<evidence type="ECO:0000256" key="3">
    <source>
        <dbReference type="ARBA" id="ARBA00022528"/>
    </source>
</evidence>
<keyword evidence="7 9" id="KW-0750">Starch biosynthesis</keyword>
<reference evidence="13" key="1">
    <citation type="submission" date="2024-03" db="EMBL/GenBank/DDBJ databases">
        <authorList>
            <consortium name="ELIXIR-Norway"/>
            <consortium name="Elixir Norway"/>
        </authorList>
    </citation>
    <scope>NUCLEOTIDE SEQUENCE</scope>
</reference>
<dbReference type="CDD" id="cd03791">
    <property type="entry name" value="GT5_Glycogen_synthase_DULL1-like"/>
    <property type="match status" value="1"/>
</dbReference>
<dbReference type="InterPro" id="IPR013534">
    <property type="entry name" value="Starch_synth_cat_dom"/>
</dbReference>
<comment type="subcellular location">
    <subcellularLocation>
        <location evidence="9">Plastid</location>
        <location evidence="9">Chloroplast</location>
    </subcellularLocation>
    <subcellularLocation>
        <location evidence="9">Plastid</location>
        <location evidence="9">Amyloplast</location>
    </subcellularLocation>
</comment>
<keyword evidence="3 9" id="KW-0150">Chloroplast</keyword>
<evidence type="ECO:0000256" key="4">
    <source>
        <dbReference type="ARBA" id="ARBA00022640"/>
    </source>
</evidence>
<evidence type="ECO:0000256" key="9">
    <source>
        <dbReference type="RuleBase" id="RU361232"/>
    </source>
</evidence>
<evidence type="ECO:0000313" key="14">
    <source>
        <dbReference type="Proteomes" id="UP001497522"/>
    </source>
</evidence>
<name>A0ABP1BNG6_9BRYO</name>
<dbReference type="InterPro" id="IPR001296">
    <property type="entry name" value="Glyco_trans_1"/>
</dbReference>
<organism evidence="13 14">
    <name type="scientific">Sphagnum jensenii</name>
    <dbReference type="NCBI Taxonomy" id="128206"/>
    <lineage>
        <taxon>Eukaryota</taxon>
        <taxon>Viridiplantae</taxon>
        <taxon>Streptophyta</taxon>
        <taxon>Embryophyta</taxon>
        <taxon>Bryophyta</taxon>
        <taxon>Sphagnophytina</taxon>
        <taxon>Sphagnopsida</taxon>
        <taxon>Sphagnales</taxon>
        <taxon>Sphagnaceae</taxon>
        <taxon>Sphagnum</taxon>
    </lineage>
</organism>
<keyword evidence="4" id="KW-0934">Plastid</keyword>
<evidence type="ECO:0000256" key="5">
    <source>
        <dbReference type="ARBA" id="ARBA00022676"/>
    </source>
</evidence>
<evidence type="ECO:0000256" key="1">
    <source>
        <dbReference type="ARBA" id="ARBA00004727"/>
    </source>
</evidence>
<keyword evidence="6" id="KW-0808">Transferase</keyword>
<dbReference type="NCBIfam" id="TIGR02095">
    <property type="entry name" value="glgA"/>
    <property type="match status" value="1"/>
</dbReference>
<evidence type="ECO:0000313" key="13">
    <source>
        <dbReference type="EMBL" id="CAK9877547.1"/>
    </source>
</evidence>
<keyword evidence="8" id="KW-0809">Transit peptide</keyword>
<evidence type="ECO:0000256" key="7">
    <source>
        <dbReference type="ARBA" id="ARBA00022922"/>
    </source>
</evidence>
<dbReference type="EC" id="2.4.1.-" evidence="9"/>
<keyword evidence="14" id="KW-1185">Reference proteome</keyword>
<evidence type="ECO:0000256" key="2">
    <source>
        <dbReference type="ARBA" id="ARBA00010281"/>
    </source>
</evidence>
<comment type="pathway">
    <text evidence="1 9">Glycan biosynthesis; starch biosynthesis.</text>
</comment>
<gene>
    <name evidence="13" type="ORF">CSSPJE1EN2_LOCUS19372</name>
</gene>
<feature type="domain" description="Glycosyl transferase family 1" evidence="11">
    <location>
        <begin position="276"/>
        <end position="402"/>
    </location>
</feature>
<dbReference type="InterPro" id="IPR011835">
    <property type="entry name" value="GS/SS"/>
</dbReference>
<feature type="domain" description="Starch synthase catalytic" evidence="12">
    <location>
        <begin position="2"/>
        <end position="31"/>
    </location>
</feature>
<feature type="region of interest" description="Disordered" evidence="10">
    <location>
        <begin position="470"/>
        <end position="489"/>
    </location>
</feature>
<dbReference type="PANTHER" id="PTHR45825">
    <property type="entry name" value="GRANULE-BOUND STARCH SYNTHASE 1, CHLOROPLASTIC/AMYLOPLASTIC"/>
    <property type="match status" value="1"/>
</dbReference>
<proteinExistence type="inferred from homology"/>
<keyword evidence="5 9" id="KW-0328">Glycosyltransferase</keyword>
<keyword evidence="9" id="KW-0035">Amyloplast</keyword>
<evidence type="ECO:0000259" key="12">
    <source>
        <dbReference type="Pfam" id="PF08323"/>
    </source>
</evidence>
<dbReference type="Pfam" id="PF08323">
    <property type="entry name" value="Glyco_transf_5"/>
    <property type="match status" value="2"/>
</dbReference>
<dbReference type="Gene3D" id="3.40.50.2000">
    <property type="entry name" value="Glycogen Phosphorylase B"/>
    <property type="match status" value="3"/>
</dbReference>
<feature type="domain" description="Starch synthase catalytic" evidence="12">
    <location>
        <begin position="34"/>
        <end position="221"/>
    </location>
</feature>
<dbReference type="Pfam" id="PF00534">
    <property type="entry name" value="Glycos_transf_1"/>
    <property type="match status" value="1"/>
</dbReference>
<evidence type="ECO:0000259" key="11">
    <source>
        <dbReference type="Pfam" id="PF00534"/>
    </source>
</evidence>
<evidence type="ECO:0000256" key="8">
    <source>
        <dbReference type="ARBA" id="ARBA00022946"/>
    </source>
</evidence>
<dbReference type="SUPFAM" id="SSF53756">
    <property type="entry name" value="UDP-Glycosyltransferase/glycogen phosphorylase"/>
    <property type="match status" value="1"/>
</dbReference>
<evidence type="ECO:0000256" key="6">
    <source>
        <dbReference type="ARBA" id="ARBA00022679"/>
    </source>
</evidence>
<accession>A0ABP1BNG6</accession>
<protein>
    <recommendedName>
        <fullName evidence="9">Starch synthase, chloroplastic/amyloplastic</fullName>
        <ecNumber evidence="9">2.4.1.-</ecNumber>
    </recommendedName>
</protein>
<dbReference type="Proteomes" id="UP001497522">
    <property type="component" value="Chromosome 6"/>
</dbReference>
<comment type="similarity">
    <text evidence="2 9">Belongs to the glycosyltransferase 1 family. Bacterial/plant glycogen synthase subfamily.</text>
</comment>
<dbReference type="HAMAP" id="MF_00484">
    <property type="entry name" value="Glycogen_synth"/>
    <property type="match status" value="1"/>
</dbReference>
<evidence type="ECO:0000256" key="10">
    <source>
        <dbReference type="SAM" id="MobiDB-lite"/>
    </source>
</evidence>
<dbReference type="PANTHER" id="PTHR45825:SF3">
    <property type="entry name" value="GRANULE-BOUND STARCH SYNTHASE 1, CHLOROPLASTIC_AMYLOPLASTIC"/>
    <property type="match status" value="1"/>
</dbReference>
<sequence length="489" mass="53789">MNIVFVSAEVAPWSKTGGLGDVLSGLPPALAVTVADQKETVRFFHCFKRGVDRVFVDHPRFLAKVLFFLPFFPTCLCGPTHSEHLIQECENALFFSCMLWSTHLCIAGENVVFVANDWHTALLPCYLKSIYKSSGQFPNAKVAFCVHNIAYQGRFAFSDFQQLGLPEEFISSFECPPLRKKQKINWMKAALLESDIVLTVSPNYAKELTAGPDKGVELDTIVSKAGVLGIVNGMDVQEWDPLEDEHLSIRYNCNTVVAAKPLLKEALQAEVGLPVNPTVPLFGFIGRLEEQKGSDILAEATSDFLKEDIQLIVLGTGKKSLELQLEQLVFKFPDKARSIVKFNTPLAHMITAGVDYMLVPSRFEPCGLIQLHAMRYGTVPIVASTGGLVDTVQDGVNGFHIGRAFNINCDRIYAEDVEALTSAIKRAAKVYGTAEYTRMSQACMSQDLSWKGPARKWEEALLGLQVYSSTAGQDGDKNAPKAPATLTSP</sequence>
<dbReference type="EMBL" id="OZ023707">
    <property type="protein sequence ID" value="CAK9877547.1"/>
    <property type="molecule type" value="Genomic_DNA"/>
</dbReference>